<keyword evidence="1" id="KW-0732">Signal</keyword>
<accession>A0A7X0JRU0</accession>
<reference evidence="2 3" key="1">
    <citation type="submission" date="2020-08" db="EMBL/GenBank/DDBJ databases">
        <title>Genomic Encyclopedia of Type Strains, Phase IV (KMG-IV): sequencing the most valuable type-strain genomes for metagenomic binning, comparative biology and taxonomic classification.</title>
        <authorList>
            <person name="Goeker M."/>
        </authorList>
    </citation>
    <scope>NUCLEOTIDE SEQUENCE [LARGE SCALE GENOMIC DNA]</scope>
    <source>
        <strain evidence="2 3">DSM 22368</strain>
    </source>
</reference>
<dbReference type="AlphaFoldDB" id="A0A7X0JRU0"/>
<comment type="caution">
    <text evidence="2">The sequence shown here is derived from an EMBL/GenBank/DDBJ whole genome shotgun (WGS) entry which is preliminary data.</text>
</comment>
<dbReference type="EMBL" id="JACHHT010000001">
    <property type="protein sequence ID" value="MBB6520619.1"/>
    <property type="molecule type" value="Genomic_DNA"/>
</dbReference>
<feature type="signal peptide" evidence="1">
    <location>
        <begin position="1"/>
        <end position="22"/>
    </location>
</feature>
<dbReference type="InParanoid" id="A0A7X0JRU0"/>
<dbReference type="Proteomes" id="UP000528457">
    <property type="component" value="Unassembled WGS sequence"/>
</dbReference>
<evidence type="ECO:0000313" key="3">
    <source>
        <dbReference type="Proteomes" id="UP000528457"/>
    </source>
</evidence>
<name>A0A7X0JRU0_9GAMM</name>
<organism evidence="2 3">
    <name type="scientific">Pseudoteredinibacter isoporae</name>
    <dbReference type="NCBI Taxonomy" id="570281"/>
    <lineage>
        <taxon>Bacteria</taxon>
        <taxon>Pseudomonadati</taxon>
        <taxon>Pseudomonadota</taxon>
        <taxon>Gammaproteobacteria</taxon>
        <taxon>Cellvibrionales</taxon>
        <taxon>Cellvibrionaceae</taxon>
        <taxon>Pseudoteredinibacter</taxon>
    </lineage>
</organism>
<evidence type="ECO:0000313" key="2">
    <source>
        <dbReference type="EMBL" id="MBB6520619.1"/>
    </source>
</evidence>
<evidence type="ECO:0008006" key="4">
    <source>
        <dbReference type="Google" id="ProtNLM"/>
    </source>
</evidence>
<feature type="chain" id="PRO_5031222856" description="DUF2490 domain-containing protein" evidence="1">
    <location>
        <begin position="23"/>
        <end position="229"/>
    </location>
</feature>
<sequence length="229" mass="26173">MMLMRWLLVVLLGSVSSPPSMADRMWVVSVTSEHKDRTVKGDLKTWAAKLEYSAPSMELSAEYSRDNGHTIYRHEKLELVLAHEWVLGKNGIFTVENELELDLYKHKTTSSLTLGYKHELRHGLSYSLKLESEYYPSSRWVWNDSVFSPAIEYKAGLGNSQLELIIGAPMKLYDKKGGATVELKALEYELAYVLNVSGNQSIKFTYQLKDSWRENGRKEELALSVKVTF</sequence>
<evidence type="ECO:0000256" key="1">
    <source>
        <dbReference type="SAM" id="SignalP"/>
    </source>
</evidence>
<proteinExistence type="predicted"/>
<keyword evidence="3" id="KW-1185">Reference proteome</keyword>
<gene>
    <name evidence="2" type="ORF">HNR48_000897</name>
</gene>
<protein>
    <recommendedName>
        <fullName evidence="4">DUF2490 domain-containing protein</fullName>
    </recommendedName>
</protein>